<keyword evidence="2 4" id="KW-0442">Lipid degradation</keyword>
<dbReference type="RefSeq" id="WP_305170930.1">
    <property type="nucleotide sequence ID" value="NZ_JAUUUU010000006.1"/>
</dbReference>
<dbReference type="InterPro" id="IPR016035">
    <property type="entry name" value="Acyl_Trfase/lysoPLipase"/>
</dbReference>
<feature type="domain" description="PNPLA" evidence="5">
    <location>
        <begin position="8"/>
        <end position="184"/>
    </location>
</feature>
<protein>
    <submittedName>
        <fullName evidence="6">Patatin-like phospholipase family protein</fullName>
    </submittedName>
</protein>
<keyword evidence="1 4" id="KW-0378">Hydrolase</keyword>
<dbReference type="SUPFAM" id="SSF52151">
    <property type="entry name" value="FabD/lysophospholipase-like"/>
    <property type="match status" value="1"/>
</dbReference>
<feature type="short sequence motif" description="DGA/G" evidence="4">
    <location>
        <begin position="171"/>
        <end position="173"/>
    </location>
</feature>
<comment type="caution">
    <text evidence="6">The sequence shown here is derived from an EMBL/GenBank/DDBJ whole genome shotgun (WGS) entry which is preliminary data.</text>
</comment>
<evidence type="ECO:0000256" key="2">
    <source>
        <dbReference type="ARBA" id="ARBA00022963"/>
    </source>
</evidence>
<dbReference type="InterPro" id="IPR002641">
    <property type="entry name" value="PNPLA_dom"/>
</dbReference>
<name>A0AAW8B5T1_9GAMM</name>
<dbReference type="EMBL" id="JAUUUU010000006">
    <property type="protein sequence ID" value="MDP1521266.1"/>
    <property type="molecule type" value="Genomic_DNA"/>
</dbReference>
<dbReference type="AlphaFoldDB" id="A0AAW8B5T1"/>
<evidence type="ECO:0000259" key="5">
    <source>
        <dbReference type="PROSITE" id="PS51635"/>
    </source>
</evidence>
<dbReference type="GO" id="GO:0016787">
    <property type="term" value="F:hydrolase activity"/>
    <property type="evidence" value="ECO:0007669"/>
    <property type="project" value="UniProtKB-UniRule"/>
</dbReference>
<keyword evidence="3 4" id="KW-0443">Lipid metabolism</keyword>
<reference evidence="6" key="1">
    <citation type="journal article" date="2010" name="Int. J. Syst. Evol. Microbiol.">
        <title>Porticoccus litoralis gen. nov., sp. nov., a gammaproteobacterium isolated from the Yellow Sea.</title>
        <authorList>
            <person name="Oh H.M."/>
            <person name="Kim H."/>
            <person name="Kim K.M."/>
            <person name="Min G.S."/>
            <person name="Cho J.C."/>
        </authorList>
    </citation>
    <scope>NUCLEOTIDE SEQUENCE</scope>
    <source>
        <strain evidence="6">DSM 25064</strain>
    </source>
</reference>
<sequence>MSVKKIGLALGGGGAKGVSHLLILEALEELDLKPAYVTGTSIGALIGAMYCAGMPTQDIKEIFLEFSLKDNESIKHLVTKKHIFKWMDFIGPQFRGRGLIRVENLISYLFESVQAKRFTQLEIPLKVVASDFWNRQQVVLDKGALIPAIRASMSLPGLFEPVKVGGRILIDGGAVNPVPFDLLPDSCDLRIAVDVIGERSDTEKMPSLSEAVFNTYQIMQKSIIREKLEKAPPEIYIEPSVVNVKMLGFYRANEIFKQATATKSNLKRKITLWEKHHG</sequence>
<organism evidence="6 7">
    <name type="scientific">Porticoccus litoralis</name>
    <dbReference type="NCBI Taxonomy" id="434086"/>
    <lineage>
        <taxon>Bacteria</taxon>
        <taxon>Pseudomonadati</taxon>
        <taxon>Pseudomonadota</taxon>
        <taxon>Gammaproteobacteria</taxon>
        <taxon>Cellvibrionales</taxon>
        <taxon>Porticoccaceae</taxon>
        <taxon>Porticoccus</taxon>
    </lineage>
</organism>
<accession>A0AAW8B5T1</accession>
<evidence type="ECO:0000313" key="6">
    <source>
        <dbReference type="EMBL" id="MDP1521266.1"/>
    </source>
</evidence>
<dbReference type="PANTHER" id="PTHR14226:SF76">
    <property type="entry name" value="NTE FAMILY PROTEIN RSSA"/>
    <property type="match status" value="1"/>
</dbReference>
<feature type="active site" description="Nucleophile" evidence="4">
    <location>
        <position position="41"/>
    </location>
</feature>
<dbReference type="InterPro" id="IPR050301">
    <property type="entry name" value="NTE"/>
</dbReference>
<dbReference type="Proteomes" id="UP001178354">
    <property type="component" value="Unassembled WGS sequence"/>
</dbReference>
<dbReference type="PANTHER" id="PTHR14226">
    <property type="entry name" value="NEUROPATHY TARGET ESTERASE/SWISS CHEESE D.MELANOGASTER"/>
    <property type="match status" value="1"/>
</dbReference>
<evidence type="ECO:0000256" key="4">
    <source>
        <dbReference type="PROSITE-ProRule" id="PRU01161"/>
    </source>
</evidence>
<dbReference type="PROSITE" id="PS51635">
    <property type="entry name" value="PNPLA"/>
    <property type="match status" value="1"/>
</dbReference>
<proteinExistence type="predicted"/>
<feature type="short sequence motif" description="GXSXG" evidence="4">
    <location>
        <begin position="39"/>
        <end position="43"/>
    </location>
</feature>
<gene>
    <name evidence="6" type="ORF">Q8A57_09820</name>
</gene>
<dbReference type="Pfam" id="PF01734">
    <property type="entry name" value="Patatin"/>
    <property type="match status" value="1"/>
</dbReference>
<keyword evidence="7" id="KW-1185">Reference proteome</keyword>
<dbReference type="GO" id="GO:0016042">
    <property type="term" value="P:lipid catabolic process"/>
    <property type="evidence" value="ECO:0007669"/>
    <property type="project" value="UniProtKB-UniRule"/>
</dbReference>
<evidence type="ECO:0000313" key="7">
    <source>
        <dbReference type="Proteomes" id="UP001178354"/>
    </source>
</evidence>
<evidence type="ECO:0000256" key="3">
    <source>
        <dbReference type="ARBA" id="ARBA00023098"/>
    </source>
</evidence>
<reference evidence="6" key="2">
    <citation type="submission" date="2023-08" db="EMBL/GenBank/DDBJ databases">
        <authorList>
            <person name="Luo J."/>
        </authorList>
    </citation>
    <scope>NUCLEOTIDE SEQUENCE</scope>
    <source>
        <strain evidence="6">DSM 25064</strain>
    </source>
</reference>
<dbReference type="Gene3D" id="3.40.1090.10">
    <property type="entry name" value="Cytosolic phospholipase A2 catalytic domain"/>
    <property type="match status" value="1"/>
</dbReference>
<feature type="active site" description="Proton acceptor" evidence="4">
    <location>
        <position position="171"/>
    </location>
</feature>
<feature type="short sequence motif" description="GXGXXG" evidence="4">
    <location>
        <begin position="12"/>
        <end position="17"/>
    </location>
</feature>
<evidence type="ECO:0000256" key="1">
    <source>
        <dbReference type="ARBA" id="ARBA00022801"/>
    </source>
</evidence>